<evidence type="ECO:0000313" key="1">
    <source>
        <dbReference type="EMBL" id="EGH19270.1"/>
    </source>
</evidence>
<dbReference type="HOGENOM" id="CLU_3352831_0_0_6"/>
<organism evidence="1 2">
    <name type="scientific">Pseudomonas savastanoi pv. glycinea str. race 4</name>
    <dbReference type="NCBI Taxonomy" id="875330"/>
    <lineage>
        <taxon>Bacteria</taxon>
        <taxon>Pseudomonadati</taxon>
        <taxon>Pseudomonadota</taxon>
        <taxon>Gammaproteobacteria</taxon>
        <taxon>Pseudomonadales</taxon>
        <taxon>Pseudomonadaceae</taxon>
        <taxon>Pseudomonas</taxon>
    </lineage>
</organism>
<feature type="non-terminal residue" evidence="1">
    <location>
        <position position="1"/>
    </location>
</feature>
<sequence>RSGIGNHPFQHIFKIFNAMATEAVERLRMQYLDDSLP</sequence>
<protein>
    <submittedName>
        <fullName evidence="1">Uncharacterized protein</fullName>
    </submittedName>
</protein>
<feature type="non-terminal residue" evidence="1">
    <location>
        <position position="37"/>
    </location>
</feature>
<name>F3CJ28_PSESG</name>
<dbReference type="AlphaFoldDB" id="F3CJ28"/>
<dbReference type="EMBL" id="ADWY01003827">
    <property type="protein sequence ID" value="EGH19270.1"/>
    <property type="molecule type" value="Genomic_DNA"/>
</dbReference>
<evidence type="ECO:0000313" key="2">
    <source>
        <dbReference type="Proteomes" id="UP000005466"/>
    </source>
</evidence>
<reference evidence="1 2" key="1">
    <citation type="journal article" date="2011" name="PLoS Pathog.">
        <title>Dynamic evolution of pathogenicity revealed by sequencing and comparative genomics of 19 Pseudomonas syringae isolates.</title>
        <authorList>
            <person name="Baltrus D.A."/>
            <person name="Nishimura M.T."/>
            <person name="Romanchuk A."/>
            <person name="Chang J.H."/>
            <person name="Mukhtar M.S."/>
            <person name="Cherkis K."/>
            <person name="Roach J."/>
            <person name="Grant S.R."/>
            <person name="Jones C.D."/>
            <person name="Dangl J.L."/>
        </authorList>
    </citation>
    <scope>NUCLEOTIDE SEQUENCE [LARGE SCALE GENOMIC DNA]</scope>
    <source>
        <strain evidence="2">race 4</strain>
    </source>
</reference>
<accession>F3CJ28</accession>
<proteinExistence type="predicted"/>
<dbReference type="Proteomes" id="UP000005466">
    <property type="component" value="Unassembled WGS sequence"/>
</dbReference>
<gene>
    <name evidence="1" type="ORF">Pgy4_40510</name>
</gene>
<comment type="caution">
    <text evidence="1">The sequence shown here is derived from an EMBL/GenBank/DDBJ whole genome shotgun (WGS) entry which is preliminary data.</text>
</comment>